<name>A0A0N5CKK5_THECL</name>
<comment type="function">
    <text evidence="6">Thought to be a regulatory component of the ATP-synthesizing complex in the mitochondria.</text>
</comment>
<evidence type="ECO:0000256" key="4">
    <source>
        <dbReference type="ARBA" id="ARBA00023054"/>
    </source>
</evidence>
<reference evidence="8 9" key="2">
    <citation type="submission" date="2018-11" db="EMBL/GenBank/DDBJ databases">
        <authorList>
            <consortium name="Pathogen Informatics"/>
        </authorList>
    </citation>
    <scope>NUCLEOTIDE SEQUENCE [LARGE SCALE GENOMIC DNA]</scope>
</reference>
<keyword evidence="9" id="KW-1185">Reference proteome</keyword>
<dbReference type="OrthoDB" id="10045676at2759"/>
<dbReference type="Pfam" id="PF04568">
    <property type="entry name" value="IATP"/>
    <property type="match status" value="1"/>
</dbReference>
<evidence type="ECO:0000313" key="8">
    <source>
        <dbReference type="EMBL" id="VDM95639.1"/>
    </source>
</evidence>
<keyword evidence="5 6" id="KW-0496">Mitochondrion</keyword>
<dbReference type="EMBL" id="UYYF01000048">
    <property type="protein sequence ID" value="VDM95639.1"/>
    <property type="molecule type" value="Genomic_DNA"/>
</dbReference>
<dbReference type="STRING" id="103827.A0A0N5CKK5"/>
<dbReference type="Proteomes" id="UP000276776">
    <property type="component" value="Unassembled WGS sequence"/>
</dbReference>
<evidence type="ECO:0000313" key="10">
    <source>
        <dbReference type="WBParaSite" id="TCLT_0000060401-mRNA-1"/>
    </source>
</evidence>
<feature type="coiled-coil region" evidence="7">
    <location>
        <begin position="81"/>
        <end position="140"/>
    </location>
</feature>
<keyword evidence="3" id="KW-0809">Transit peptide</keyword>
<reference evidence="10" key="1">
    <citation type="submission" date="2017-02" db="UniProtKB">
        <authorList>
            <consortium name="WormBaseParasite"/>
        </authorList>
    </citation>
    <scope>IDENTIFICATION</scope>
</reference>
<evidence type="ECO:0000313" key="9">
    <source>
        <dbReference type="Proteomes" id="UP000276776"/>
    </source>
</evidence>
<dbReference type="PANTHER" id="PTHR48417:SF1">
    <property type="entry name" value="ATP SYNTHASE F1 SUBUNIT EPSILON"/>
    <property type="match status" value="1"/>
</dbReference>
<dbReference type="GO" id="GO:0042030">
    <property type="term" value="F:ATPase inhibitor activity"/>
    <property type="evidence" value="ECO:0007669"/>
    <property type="project" value="InterPro"/>
</dbReference>
<dbReference type="WBParaSite" id="TCLT_0000060401-mRNA-1">
    <property type="protein sequence ID" value="TCLT_0000060401-mRNA-1"/>
    <property type="gene ID" value="TCLT_0000060401"/>
</dbReference>
<organism evidence="10">
    <name type="scientific">Thelazia callipaeda</name>
    <name type="common">Oriental eyeworm</name>
    <name type="synonym">Parasitic nematode</name>
    <dbReference type="NCBI Taxonomy" id="103827"/>
    <lineage>
        <taxon>Eukaryota</taxon>
        <taxon>Metazoa</taxon>
        <taxon>Ecdysozoa</taxon>
        <taxon>Nematoda</taxon>
        <taxon>Chromadorea</taxon>
        <taxon>Rhabditida</taxon>
        <taxon>Spirurina</taxon>
        <taxon>Spiruromorpha</taxon>
        <taxon>Thelazioidea</taxon>
        <taxon>Thelaziidae</taxon>
        <taxon>Thelazia</taxon>
    </lineage>
</organism>
<comment type="similarity">
    <text evidence="2 6">Belongs to the ATPase inhibitor family.</text>
</comment>
<evidence type="ECO:0000256" key="3">
    <source>
        <dbReference type="ARBA" id="ARBA00022946"/>
    </source>
</evidence>
<keyword evidence="4 7" id="KW-0175">Coiled coil</keyword>
<evidence type="ECO:0000256" key="5">
    <source>
        <dbReference type="ARBA" id="ARBA00023128"/>
    </source>
</evidence>
<dbReference type="GO" id="GO:0005739">
    <property type="term" value="C:mitochondrion"/>
    <property type="evidence" value="ECO:0007669"/>
    <property type="project" value="UniProtKB-SubCell"/>
</dbReference>
<dbReference type="SUPFAM" id="SSF64602">
    <property type="entry name" value="F1 ATPase inhibitor, IF1, C-terminal domain"/>
    <property type="match status" value="1"/>
</dbReference>
<accession>A0A0N5CKK5</accession>
<dbReference type="PANTHER" id="PTHR48417">
    <property type="entry name" value="ATP SYNTHASE F1 SUBUNIT EPSILON"/>
    <property type="match status" value="1"/>
</dbReference>
<evidence type="ECO:0000256" key="7">
    <source>
        <dbReference type="SAM" id="Coils"/>
    </source>
</evidence>
<dbReference type="AlphaFoldDB" id="A0A0N5CKK5"/>
<gene>
    <name evidence="8" type="ORF">TCLT_LOCUS605</name>
</gene>
<protein>
    <recommendedName>
        <fullName evidence="6">ATPase inhibitor, mitochondrial</fullName>
    </recommendedName>
</protein>
<evidence type="ECO:0000256" key="1">
    <source>
        <dbReference type="ARBA" id="ARBA00004173"/>
    </source>
</evidence>
<dbReference type="InterPro" id="IPR007648">
    <property type="entry name" value="ATPase_inhibitor_mt"/>
</dbReference>
<evidence type="ECO:0000256" key="2">
    <source>
        <dbReference type="ARBA" id="ARBA00010901"/>
    </source>
</evidence>
<evidence type="ECO:0000256" key="6">
    <source>
        <dbReference type="RuleBase" id="RU368087"/>
    </source>
</evidence>
<sequence>MTLTHSPKLAVGITRCVKRGLGQIGDLGSGSGKVVFMFLNFNKKARLAKRRFLGGGSGGSIRDAGGAFGKIQAGREEEFFKKLEKEQLKSLQMQYRNLRKEMEREIEDHENQVRDHQEAVDRLRRRVDALEKEEQELKSHS</sequence>
<comment type="subcellular location">
    <subcellularLocation>
        <location evidence="1 6">Mitochondrion</location>
    </subcellularLocation>
</comment>
<dbReference type="Gene3D" id="1.20.5.500">
    <property type="entry name" value="Single helix bin"/>
    <property type="match status" value="1"/>
</dbReference>
<proteinExistence type="inferred from homology"/>